<evidence type="ECO:0000313" key="14">
    <source>
        <dbReference type="Proteomes" id="UP000245133"/>
    </source>
</evidence>
<evidence type="ECO:0000256" key="4">
    <source>
        <dbReference type="ARBA" id="ARBA00021870"/>
    </source>
</evidence>
<evidence type="ECO:0000256" key="3">
    <source>
        <dbReference type="ARBA" id="ARBA00010299"/>
    </source>
</evidence>
<protein>
    <recommendedName>
        <fullName evidence="4">Flagellar motor switch protein FliG</fullName>
    </recommendedName>
</protein>
<dbReference type="GO" id="GO:0009425">
    <property type="term" value="C:bacterial-type flagellum basal body"/>
    <property type="evidence" value="ECO:0007669"/>
    <property type="project" value="UniProtKB-SubCell"/>
</dbReference>
<evidence type="ECO:0000256" key="7">
    <source>
        <dbReference type="ARBA" id="ARBA00022779"/>
    </source>
</evidence>
<dbReference type="GO" id="GO:0071973">
    <property type="term" value="P:bacterial-type flagellum-dependent cell motility"/>
    <property type="evidence" value="ECO:0007669"/>
    <property type="project" value="InterPro"/>
</dbReference>
<keyword evidence="6" id="KW-0145">Chemotaxis</keyword>
<gene>
    <name evidence="13" type="primary">fliG</name>
    <name evidence="13" type="ORF">LPTSP4_04580</name>
</gene>
<evidence type="ECO:0000256" key="9">
    <source>
        <dbReference type="ARBA" id="ARBA00023143"/>
    </source>
</evidence>
<comment type="subcellular location">
    <subcellularLocation>
        <location evidence="1">Bacterial flagellum basal body</location>
    </subcellularLocation>
    <subcellularLocation>
        <location evidence="2">Cell membrane</location>
        <topology evidence="2">Peripheral membrane protein</topology>
        <orientation evidence="2">Cytoplasmic side</orientation>
    </subcellularLocation>
</comment>
<feature type="domain" description="Flagellar motor switch protein FliG N-terminal" evidence="12">
    <location>
        <begin position="11"/>
        <end position="111"/>
    </location>
</feature>
<keyword evidence="13" id="KW-0966">Cell projection</keyword>
<dbReference type="PANTHER" id="PTHR30534:SF0">
    <property type="entry name" value="FLAGELLAR MOTOR SWITCH PROTEIN FLIG"/>
    <property type="match status" value="1"/>
</dbReference>
<keyword evidence="9" id="KW-0975">Bacterial flagellum</keyword>
<dbReference type="Pfam" id="PF01706">
    <property type="entry name" value="FliG_C"/>
    <property type="match status" value="1"/>
</dbReference>
<comment type="similarity">
    <text evidence="3">Belongs to the FliG family.</text>
</comment>
<sequence>MLPFSTSSSPSGIRKSALLLLSLGQDQAAEILKHLDDKLLESVILEMSKIRSISKEERAQVLQEFQATITEWKEGAQGGIDRAKHLLEKSVGQEKANVILKKIHKEETKNDFEFLNQIQATVLHSILAEESPQIIAVTLSHLDPKKAAEVLKQFSKQEQAQIAVRLATTSQTHPDVLQNIAKILKKRYEERDKREYSEAGGAHVLANILNFMDKGLETSILQELDEKSPDIASQVREQLYTFEDITALDGKEMRTLINRLADDSCIAFAIRGAGEEIRSQFLANMSTNRAADILDVIEMKPRVTLREINEARSKIVQVARELEEERLILFKKDKEEYVD</sequence>
<evidence type="ECO:0000259" key="11">
    <source>
        <dbReference type="Pfam" id="PF14841"/>
    </source>
</evidence>
<keyword evidence="5" id="KW-1003">Cell membrane</keyword>
<accession>A0A2P2DWE6</accession>
<keyword evidence="13" id="KW-0969">Cilium</keyword>
<proteinExistence type="inferred from homology"/>
<dbReference type="Pfam" id="PF14841">
    <property type="entry name" value="FliG_M"/>
    <property type="match status" value="1"/>
</dbReference>
<evidence type="ECO:0000256" key="8">
    <source>
        <dbReference type="ARBA" id="ARBA00023136"/>
    </source>
</evidence>
<dbReference type="OrthoDB" id="342707at2"/>
<dbReference type="GO" id="GO:0005886">
    <property type="term" value="C:plasma membrane"/>
    <property type="evidence" value="ECO:0007669"/>
    <property type="project" value="UniProtKB-SubCell"/>
</dbReference>
<dbReference type="InterPro" id="IPR000090">
    <property type="entry name" value="Flg_Motor_Flig"/>
</dbReference>
<name>A0A2P2DWE6_9LEPT</name>
<reference evidence="13 14" key="1">
    <citation type="submission" date="2018-02" db="EMBL/GenBank/DDBJ databases">
        <title>Novel Leptospira species isolated from soil and water in Japan.</title>
        <authorList>
            <person name="Nakao R."/>
            <person name="Masuzawa T."/>
        </authorList>
    </citation>
    <scope>NUCLEOTIDE SEQUENCE [LARGE SCALE GENOMIC DNA]</scope>
    <source>
        <strain evidence="13 14">YH101</strain>
    </source>
</reference>
<dbReference type="GO" id="GO:0006935">
    <property type="term" value="P:chemotaxis"/>
    <property type="evidence" value="ECO:0007669"/>
    <property type="project" value="UniProtKB-KW"/>
</dbReference>
<evidence type="ECO:0000259" key="12">
    <source>
        <dbReference type="Pfam" id="PF14842"/>
    </source>
</evidence>
<keyword evidence="8" id="KW-0472">Membrane</keyword>
<dbReference type="InterPro" id="IPR023087">
    <property type="entry name" value="Flg_Motor_Flig_C"/>
</dbReference>
<dbReference type="Pfam" id="PF14842">
    <property type="entry name" value="FliG_N"/>
    <property type="match status" value="1"/>
</dbReference>
<dbReference type="InterPro" id="IPR032779">
    <property type="entry name" value="FliG_M"/>
</dbReference>
<dbReference type="PANTHER" id="PTHR30534">
    <property type="entry name" value="FLAGELLAR MOTOR SWITCH PROTEIN FLIG"/>
    <property type="match status" value="1"/>
</dbReference>
<dbReference type="RefSeq" id="WP_108973301.1">
    <property type="nucleotide sequence ID" value="NZ_BFBB01000002.1"/>
</dbReference>
<evidence type="ECO:0000259" key="10">
    <source>
        <dbReference type="Pfam" id="PF01706"/>
    </source>
</evidence>
<dbReference type="AlphaFoldDB" id="A0A2P2DWE6"/>
<feature type="domain" description="Flagellar motor switch protein FliG middle" evidence="11">
    <location>
        <begin position="122"/>
        <end position="192"/>
    </location>
</feature>
<keyword evidence="7" id="KW-0283">Flagellar rotation</keyword>
<dbReference type="EMBL" id="BFBB01000002">
    <property type="protein sequence ID" value="GBF48952.1"/>
    <property type="molecule type" value="Genomic_DNA"/>
</dbReference>
<evidence type="ECO:0000256" key="5">
    <source>
        <dbReference type="ARBA" id="ARBA00022475"/>
    </source>
</evidence>
<feature type="domain" description="Flagellar motor switch protein FliG C-terminal" evidence="10">
    <location>
        <begin position="223"/>
        <end position="326"/>
    </location>
</feature>
<dbReference type="Proteomes" id="UP000245133">
    <property type="component" value="Unassembled WGS sequence"/>
</dbReference>
<keyword evidence="14" id="KW-1185">Reference proteome</keyword>
<dbReference type="SUPFAM" id="SSF48029">
    <property type="entry name" value="FliG"/>
    <property type="match status" value="2"/>
</dbReference>
<dbReference type="NCBIfam" id="TIGR00207">
    <property type="entry name" value="fliG"/>
    <property type="match status" value="1"/>
</dbReference>
<evidence type="ECO:0000256" key="2">
    <source>
        <dbReference type="ARBA" id="ARBA00004413"/>
    </source>
</evidence>
<dbReference type="InterPro" id="IPR028263">
    <property type="entry name" value="FliG_N"/>
</dbReference>
<dbReference type="GO" id="GO:0003774">
    <property type="term" value="F:cytoskeletal motor activity"/>
    <property type="evidence" value="ECO:0007669"/>
    <property type="project" value="InterPro"/>
</dbReference>
<dbReference type="PRINTS" id="PR00954">
    <property type="entry name" value="FLGMOTORFLIG"/>
</dbReference>
<organism evidence="13 14">
    <name type="scientific">Leptospira ryugenii</name>
    <dbReference type="NCBI Taxonomy" id="1917863"/>
    <lineage>
        <taxon>Bacteria</taxon>
        <taxon>Pseudomonadati</taxon>
        <taxon>Spirochaetota</taxon>
        <taxon>Spirochaetia</taxon>
        <taxon>Leptospirales</taxon>
        <taxon>Leptospiraceae</taxon>
        <taxon>Leptospira</taxon>
    </lineage>
</organism>
<evidence type="ECO:0000256" key="6">
    <source>
        <dbReference type="ARBA" id="ARBA00022500"/>
    </source>
</evidence>
<comment type="caution">
    <text evidence="13">The sequence shown here is derived from an EMBL/GenBank/DDBJ whole genome shotgun (WGS) entry which is preliminary data.</text>
</comment>
<keyword evidence="13" id="KW-0282">Flagellum</keyword>
<evidence type="ECO:0000313" key="13">
    <source>
        <dbReference type="EMBL" id="GBF48952.1"/>
    </source>
</evidence>
<dbReference type="InterPro" id="IPR011002">
    <property type="entry name" value="FliG_a-hlx"/>
</dbReference>
<dbReference type="Gene3D" id="1.10.220.30">
    <property type="match status" value="3"/>
</dbReference>
<evidence type="ECO:0000256" key="1">
    <source>
        <dbReference type="ARBA" id="ARBA00004117"/>
    </source>
</evidence>